<keyword evidence="7 13" id="KW-0647">Proteasome</keyword>
<keyword evidence="8 11" id="KW-0175">Coiled coil</keyword>
<dbReference type="InterPro" id="IPR050221">
    <property type="entry name" value="26S_Proteasome_ATPase"/>
</dbReference>
<keyword evidence="4" id="KW-0677">Repeat</keyword>
<dbReference type="AlphaFoldDB" id="A0A7T9DKX8"/>
<evidence type="ECO:0000256" key="7">
    <source>
        <dbReference type="ARBA" id="ARBA00022942"/>
    </source>
</evidence>
<dbReference type="InterPro" id="IPR003959">
    <property type="entry name" value="ATPase_AAA_core"/>
</dbReference>
<keyword evidence="5 10" id="KW-0547">Nucleotide-binding</keyword>
<dbReference type="GO" id="GO:0005737">
    <property type="term" value="C:cytoplasm"/>
    <property type="evidence" value="ECO:0007669"/>
    <property type="project" value="UniProtKB-SubCell"/>
</dbReference>
<comment type="similarity">
    <text evidence="2 10">Belongs to the AAA ATPase family.</text>
</comment>
<evidence type="ECO:0000256" key="8">
    <source>
        <dbReference type="ARBA" id="ARBA00023054"/>
    </source>
</evidence>
<evidence type="ECO:0000256" key="10">
    <source>
        <dbReference type="RuleBase" id="RU003651"/>
    </source>
</evidence>
<dbReference type="InterPro" id="IPR003593">
    <property type="entry name" value="AAA+_ATPase"/>
</dbReference>
<dbReference type="Proteomes" id="UP000596004">
    <property type="component" value="Chromosome"/>
</dbReference>
<dbReference type="NCBIfam" id="NF003069">
    <property type="entry name" value="PRK03992.1"/>
    <property type="match status" value="1"/>
</dbReference>
<evidence type="ECO:0000256" key="9">
    <source>
        <dbReference type="ARBA" id="ARBA00023186"/>
    </source>
</evidence>
<dbReference type="Pfam" id="PF16450">
    <property type="entry name" value="Prot_ATP_ID_OB_C"/>
    <property type="match status" value="1"/>
</dbReference>
<evidence type="ECO:0000256" key="2">
    <source>
        <dbReference type="ARBA" id="ARBA00006914"/>
    </source>
</evidence>
<dbReference type="InterPro" id="IPR032501">
    <property type="entry name" value="Prot_ATP_ID_OB_2nd"/>
</dbReference>
<dbReference type="Pfam" id="PF00004">
    <property type="entry name" value="AAA"/>
    <property type="match status" value="1"/>
</dbReference>
<feature type="domain" description="AAA+ ATPase" evidence="12">
    <location>
        <begin position="172"/>
        <end position="311"/>
    </location>
</feature>
<evidence type="ECO:0000256" key="3">
    <source>
        <dbReference type="ARBA" id="ARBA00022490"/>
    </source>
</evidence>
<dbReference type="FunFam" id="3.40.50.300:FF:000033">
    <property type="entry name" value="26S protease regulatory subunit 6B"/>
    <property type="match status" value="1"/>
</dbReference>
<sequence>MEAIPAGKKSSTNFYDYVFNLEEQLRVMQNQRLAMEEKAQQMDAELKRLREELNRFKVPPLMVGAVQDILGNGRAIVRNSNGVEFLVTNETMVPLETPDVGKRVAMSQKNLAILEVLPDIKDTRARAMELVEKPTESFDMVGGLGNEIQLLRESVILPMTHPQKFEKLGIQSPSGVLLHGAPGTGKTLLAKAIANETDATFIGLVGSELIHKYIGEGARLVRDVFALAREKKNAIIFIDELDSIGTFRTDDTSGGDREVQRTLIQLLAEIDGFKDRKNIKIIAATNRIDVIDPALLRPGRFDRIVEVPLPDEKSRKMILGIHAKKMHLHKDVDFTALAKRTEGFSGADLKSLCTEAGMHALRSDVDKIGHTHFESALQKILVKREQSAQEEVNAKDKMYS</sequence>
<keyword evidence="6 10" id="KW-0067">ATP-binding</keyword>
<dbReference type="Pfam" id="PF17862">
    <property type="entry name" value="AAA_lid_3"/>
    <property type="match status" value="1"/>
</dbReference>
<dbReference type="GO" id="GO:0016887">
    <property type="term" value="F:ATP hydrolysis activity"/>
    <property type="evidence" value="ECO:0007669"/>
    <property type="project" value="InterPro"/>
</dbReference>
<proteinExistence type="inferred from homology"/>
<dbReference type="InterPro" id="IPR012340">
    <property type="entry name" value="NA-bd_OB-fold"/>
</dbReference>
<dbReference type="Gene3D" id="3.40.50.300">
    <property type="entry name" value="P-loop containing nucleotide triphosphate hydrolases"/>
    <property type="match status" value="1"/>
</dbReference>
<organism evidence="13">
    <name type="scientific">Candidatus Iainarchaeum sp</name>
    <dbReference type="NCBI Taxonomy" id="3101447"/>
    <lineage>
        <taxon>Archaea</taxon>
        <taxon>Candidatus Iainarchaeota</taxon>
        <taxon>Candidatus Iainarchaeia</taxon>
        <taxon>Candidatus Iainarchaeales</taxon>
        <taxon>Candidatus Iainarchaeaceae</taxon>
        <taxon>Candidatus Iainarchaeum</taxon>
    </lineage>
</organism>
<dbReference type="PANTHER" id="PTHR23073">
    <property type="entry name" value="26S PROTEASOME REGULATORY SUBUNIT"/>
    <property type="match status" value="1"/>
</dbReference>
<gene>
    <name evidence="13" type="ORF">IPJ89_03840</name>
</gene>
<evidence type="ECO:0000259" key="12">
    <source>
        <dbReference type="SMART" id="SM00382"/>
    </source>
</evidence>
<dbReference type="SUPFAM" id="SSF52540">
    <property type="entry name" value="P-loop containing nucleoside triphosphate hydrolases"/>
    <property type="match status" value="1"/>
</dbReference>
<dbReference type="SMART" id="SM00382">
    <property type="entry name" value="AAA"/>
    <property type="match status" value="1"/>
</dbReference>
<accession>A0A7T9DKX8</accession>
<feature type="coiled-coil region" evidence="11">
    <location>
        <begin position="18"/>
        <end position="55"/>
    </location>
</feature>
<reference evidence="13" key="1">
    <citation type="submission" date="2020-11" db="EMBL/GenBank/DDBJ databases">
        <title>Connecting structure to function with the recovery of over 1000 high-quality activated sludge metagenome-assembled genomes encoding full-length rRNA genes using long-read sequencing.</title>
        <authorList>
            <person name="Singleton C.M."/>
            <person name="Petriglieri F."/>
            <person name="Kristensen J.M."/>
            <person name="Kirkegaard R.H."/>
            <person name="Michaelsen T.Y."/>
            <person name="Andersen M.H."/>
            <person name="Karst S.M."/>
            <person name="Dueholm M.S."/>
            <person name="Nielsen P.H."/>
            <person name="Albertsen M."/>
        </authorList>
    </citation>
    <scope>NUCLEOTIDE SEQUENCE</scope>
    <source>
        <strain evidence="13">Fred_18-Q3-R57-64_BAT3C.431</strain>
    </source>
</reference>
<dbReference type="InterPro" id="IPR027417">
    <property type="entry name" value="P-loop_NTPase"/>
</dbReference>
<dbReference type="Gene3D" id="1.10.8.60">
    <property type="match status" value="1"/>
</dbReference>
<evidence type="ECO:0000256" key="1">
    <source>
        <dbReference type="ARBA" id="ARBA00004496"/>
    </source>
</evidence>
<evidence type="ECO:0000256" key="6">
    <source>
        <dbReference type="ARBA" id="ARBA00022840"/>
    </source>
</evidence>
<evidence type="ECO:0000256" key="11">
    <source>
        <dbReference type="SAM" id="Coils"/>
    </source>
</evidence>
<dbReference type="GO" id="GO:0000502">
    <property type="term" value="C:proteasome complex"/>
    <property type="evidence" value="ECO:0007669"/>
    <property type="project" value="UniProtKB-KW"/>
</dbReference>
<dbReference type="GO" id="GO:0005524">
    <property type="term" value="F:ATP binding"/>
    <property type="evidence" value="ECO:0007669"/>
    <property type="project" value="UniProtKB-KW"/>
</dbReference>
<comment type="subcellular location">
    <subcellularLocation>
        <location evidence="1">Cytoplasm</location>
    </subcellularLocation>
</comment>
<dbReference type="PROSITE" id="PS00674">
    <property type="entry name" value="AAA"/>
    <property type="match status" value="1"/>
</dbReference>
<evidence type="ECO:0000256" key="4">
    <source>
        <dbReference type="ARBA" id="ARBA00022737"/>
    </source>
</evidence>
<protein>
    <submittedName>
        <fullName evidence="13">Proteasome-activating nucleotidase</fullName>
    </submittedName>
</protein>
<keyword evidence="3" id="KW-0963">Cytoplasm</keyword>
<dbReference type="EMBL" id="CP064981">
    <property type="protein sequence ID" value="QQR93180.1"/>
    <property type="molecule type" value="Genomic_DNA"/>
</dbReference>
<dbReference type="InterPro" id="IPR003960">
    <property type="entry name" value="ATPase_AAA_CS"/>
</dbReference>
<dbReference type="FunFam" id="1.10.8.60:FF:000105">
    <property type="entry name" value="PeRoXisome assembly factor"/>
    <property type="match status" value="1"/>
</dbReference>
<evidence type="ECO:0000313" key="13">
    <source>
        <dbReference type="EMBL" id="QQR93180.1"/>
    </source>
</evidence>
<dbReference type="InterPro" id="IPR041569">
    <property type="entry name" value="AAA_lid_3"/>
</dbReference>
<evidence type="ECO:0000256" key="5">
    <source>
        <dbReference type="ARBA" id="ARBA00022741"/>
    </source>
</evidence>
<name>A0A7T9DKX8_9ARCH</name>
<keyword evidence="9" id="KW-0143">Chaperone</keyword>
<dbReference type="Gene3D" id="2.40.50.140">
    <property type="entry name" value="Nucleic acid-binding proteins"/>
    <property type="match status" value="1"/>
</dbReference>